<dbReference type="GO" id="GO:0004767">
    <property type="term" value="F:sphingomyelin phosphodiesterase activity"/>
    <property type="evidence" value="ECO:0007669"/>
    <property type="project" value="UniProtKB-EC"/>
</dbReference>
<evidence type="ECO:0000256" key="1">
    <source>
        <dbReference type="ARBA" id="ARBA00004760"/>
    </source>
</evidence>
<accession>V8P3D3</accession>
<dbReference type="OrthoDB" id="40902at2759"/>
<proteinExistence type="predicted"/>
<feature type="non-terminal residue" evidence="5">
    <location>
        <position position="1"/>
    </location>
</feature>
<dbReference type="Proteomes" id="UP000018936">
    <property type="component" value="Unassembled WGS sequence"/>
</dbReference>
<dbReference type="GO" id="GO:0016020">
    <property type="term" value="C:membrane"/>
    <property type="evidence" value="ECO:0007669"/>
    <property type="project" value="GOC"/>
</dbReference>
<dbReference type="InterPro" id="IPR038772">
    <property type="entry name" value="Sph/SMPD2-like"/>
</dbReference>
<comment type="pathway">
    <text evidence="1">Lipid metabolism; sphingolipid metabolism.</text>
</comment>
<name>V8P3D3_OPHHA</name>
<dbReference type="PANTHER" id="PTHR16320:SF8">
    <property type="entry name" value="SPHINGOMYELIN PHOSPHODIESTERASE 3"/>
    <property type="match status" value="1"/>
</dbReference>
<keyword evidence="4" id="KW-0443">Lipid metabolism</keyword>
<sequence>MESEDGRKAFLVFPASKSQASSQKGRKGALKGNGRRIDYLLYSKEGLYLEWKTEVEEFSFITQLAGLTDHLPVAMRLVVSTGEEDS</sequence>
<organism evidence="5 6">
    <name type="scientific">Ophiophagus hannah</name>
    <name type="common">King cobra</name>
    <name type="synonym">Naja hannah</name>
    <dbReference type="NCBI Taxonomy" id="8665"/>
    <lineage>
        <taxon>Eukaryota</taxon>
        <taxon>Metazoa</taxon>
        <taxon>Chordata</taxon>
        <taxon>Craniata</taxon>
        <taxon>Vertebrata</taxon>
        <taxon>Euteleostomi</taxon>
        <taxon>Lepidosauria</taxon>
        <taxon>Squamata</taxon>
        <taxon>Bifurcata</taxon>
        <taxon>Unidentata</taxon>
        <taxon>Episquamata</taxon>
        <taxon>Toxicofera</taxon>
        <taxon>Serpentes</taxon>
        <taxon>Colubroidea</taxon>
        <taxon>Elapidae</taxon>
        <taxon>Elapinae</taxon>
        <taxon>Ophiophagus</taxon>
    </lineage>
</organism>
<evidence type="ECO:0000313" key="6">
    <source>
        <dbReference type="Proteomes" id="UP000018936"/>
    </source>
</evidence>
<comment type="caution">
    <text evidence="5">The sequence shown here is derived from an EMBL/GenBank/DDBJ whole genome shotgun (WGS) entry which is preliminary data.</text>
</comment>
<evidence type="ECO:0000256" key="2">
    <source>
        <dbReference type="ARBA" id="ARBA00004991"/>
    </source>
</evidence>
<dbReference type="AlphaFoldDB" id="V8P3D3"/>
<gene>
    <name evidence="5" type="primary">Smpd3</name>
    <name evidence="5" type="ORF">L345_05735</name>
</gene>
<reference evidence="5 6" key="1">
    <citation type="journal article" date="2013" name="Proc. Natl. Acad. Sci. U.S.A.">
        <title>The king cobra genome reveals dynamic gene evolution and adaptation in the snake venom system.</title>
        <authorList>
            <person name="Vonk F.J."/>
            <person name="Casewell N.R."/>
            <person name="Henkel C.V."/>
            <person name="Heimberg A.M."/>
            <person name="Jansen H.J."/>
            <person name="McCleary R.J."/>
            <person name="Kerkkamp H.M."/>
            <person name="Vos R.A."/>
            <person name="Guerreiro I."/>
            <person name="Calvete J.J."/>
            <person name="Wuster W."/>
            <person name="Woods A.E."/>
            <person name="Logan J.M."/>
            <person name="Harrison R.A."/>
            <person name="Castoe T.A."/>
            <person name="de Koning A.P."/>
            <person name="Pollock D.D."/>
            <person name="Yandell M."/>
            <person name="Calderon D."/>
            <person name="Renjifo C."/>
            <person name="Currier R.B."/>
            <person name="Salgado D."/>
            <person name="Pla D."/>
            <person name="Sanz L."/>
            <person name="Hyder A.S."/>
            <person name="Ribeiro J.M."/>
            <person name="Arntzen J.W."/>
            <person name="van den Thillart G.E."/>
            <person name="Boetzer M."/>
            <person name="Pirovano W."/>
            <person name="Dirks R.P."/>
            <person name="Spaink H.P."/>
            <person name="Duboule D."/>
            <person name="McGlinn E."/>
            <person name="Kini R.M."/>
            <person name="Richardson M.K."/>
        </authorList>
    </citation>
    <scope>NUCLEOTIDE SEQUENCE</scope>
    <source>
        <tissue evidence="5">Blood</tissue>
    </source>
</reference>
<keyword evidence="4" id="KW-0746">Sphingolipid metabolism</keyword>
<dbReference type="InterPro" id="IPR036691">
    <property type="entry name" value="Endo/exonu/phosph_ase_sf"/>
</dbReference>
<comment type="pathway">
    <text evidence="2">Sphingolipid metabolism.</text>
</comment>
<protein>
    <recommendedName>
        <fullName evidence="3">sphingomyelin phosphodiesterase</fullName>
        <ecNumber evidence="3">3.1.4.12</ecNumber>
    </recommendedName>
</protein>
<dbReference type="GO" id="GO:0005737">
    <property type="term" value="C:cytoplasm"/>
    <property type="evidence" value="ECO:0007669"/>
    <property type="project" value="TreeGrafter"/>
</dbReference>
<dbReference type="SUPFAM" id="SSF56219">
    <property type="entry name" value="DNase I-like"/>
    <property type="match status" value="1"/>
</dbReference>
<evidence type="ECO:0000313" key="5">
    <source>
        <dbReference type="EMBL" id="ETE68471.1"/>
    </source>
</evidence>
<dbReference type="EMBL" id="AZIM01001010">
    <property type="protein sequence ID" value="ETE68471.1"/>
    <property type="molecule type" value="Genomic_DNA"/>
</dbReference>
<keyword evidence="6" id="KW-1185">Reference proteome</keyword>
<dbReference type="GO" id="GO:0006684">
    <property type="term" value="P:sphingomyelin metabolic process"/>
    <property type="evidence" value="ECO:0007669"/>
    <property type="project" value="TreeGrafter"/>
</dbReference>
<evidence type="ECO:0000256" key="3">
    <source>
        <dbReference type="ARBA" id="ARBA00012369"/>
    </source>
</evidence>
<evidence type="ECO:0000256" key="4">
    <source>
        <dbReference type="ARBA" id="ARBA00022919"/>
    </source>
</evidence>
<dbReference type="EC" id="3.1.4.12" evidence="3"/>
<dbReference type="PANTHER" id="PTHR16320">
    <property type="entry name" value="SPHINGOMYELINASE FAMILY MEMBER"/>
    <property type="match status" value="1"/>
</dbReference>